<dbReference type="SUPFAM" id="SSF56349">
    <property type="entry name" value="DNA breaking-rejoining enzymes"/>
    <property type="match status" value="1"/>
</dbReference>
<dbReference type="InterPro" id="IPR002104">
    <property type="entry name" value="Integrase_catalytic"/>
</dbReference>
<dbReference type="InterPro" id="IPR013762">
    <property type="entry name" value="Integrase-like_cat_sf"/>
</dbReference>
<dbReference type="RefSeq" id="WP_220142269.1">
    <property type="nucleotide sequence ID" value="NZ_JAHXZI010000001.1"/>
</dbReference>
<protein>
    <submittedName>
        <fullName evidence="3">Tyrosine-type recombinase/integrase</fullName>
    </submittedName>
</protein>
<dbReference type="Proteomes" id="UP001519863">
    <property type="component" value="Unassembled WGS sequence"/>
</dbReference>
<dbReference type="PANTHER" id="PTHR30349">
    <property type="entry name" value="PHAGE INTEGRASE-RELATED"/>
    <property type="match status" value="1"/>
</dbReference>
<dbReference type="PROSITE" id="PS51898">
    <property type="entry name" value="TYR_RECOMBINASE"/>
    <property type="match status" value="1"/>
</dbReference>
<evidence type="ECO:0000313" key="3">
    <source>
        <dbReference type="EMBL" id="MBW6432704.1"/>
    </source>
</evidence>
<organism evidence="3 4">
    <name type="scientific">Actinoplanes hulinensis</name>
    <dbReference type="NCBI Taxonomy" id="1144547"/>
    <lineage>
        <taxon>Bacteria</taxon>
        <taxon>Bacillati</taxon>
        <taxon>Actinomycetota</taxon>
        <taxon>Actinomycetes</taxon>
        <taxon>Micromonosporales</taxon>
        <taxon>Micromonosporaceae</taxon>
        <taxon>Actinoplanes</taxon>
    </lineage>
</organism>
<keyword evidence="4" id="KW-1185">Reference proteome</keyword>
<reference evidence="3 4" key="1">
    <citation type="journal article" date="2013" name="Antonie Van Leeuwenhoek">
        <title>Actinoplanes hulinensis sp. nov., a novel actinomycete isolated from soybean root (Glycine max (L.) Merr).</title>
        <authorList>
            <person name="Shen Y."/>
            <person name="Liu C."/>
            <person name="Wang X."/>
            <person name="Zhao J."/>
            <person name="Jia F."/>
            <person name="Zhang Y."/>
            <person name="Wang L."/>
            <person name="Yang D."/>
            <person name="Xiang W."/>
        </authorList>
    </citation>
    <scope>NUCLEOTIDE SEQUENCE [LARGE SCALE GENOMIC DNA]</scope>
    <source>
        <strain evidence="3 4">NEAU-M9</strain>
    </source>
</reference>
<feature type="domain" description="Tyr recombinase" evidence="2">
    <location>
        <begin position="234"/>
        <end position="461"/>
    </location>
</feature>
<evidence type="ECO:0000256" key="1">
    <source>
        <dbReference type="ARBA" id="ARBA00023172"/>
    </source>
</evidence>
<name>A0ABS7AVA0_9ACTN</name>
<dbReference type="EMBL" id="JAHXZI010000001">
    <property type="protein sequence ID" value="MBW6432704.1"/>
    <property type="molecule type" value="Genomic_DNA"/>
</dbReference>
<dbReference type="InterPro" id="IPR011010">
    <property type="entry name" value="DNA_brk_join_enz"/>
</dbReference>
<proteinExistence type="predicted"/>
<comment type="caution">
    <text evidence="3">The sequence shown here is derived from an EMBL/GenBank/DDBJ whole genome shotgun (WGS) entry which is preliminary data.</text>
</comment>
<gene>
    <name evidence="3" type="ORF">KZ829_02975</name>
</gene>
<dbReference type="PANTHER" id="PTHR30349:SF64">
    <property type="entry name" value="PROPHAGE INTEGRASE INTD-RELATED"/>
    <property type="match status" value="1"/>
</dbReference>
<sequence>MNTTYDVRLWAIREHVGKDRKTGKPRSTYRVRWVVAGQDFGQTFQTRALAESFRSKLVTAQREGIAFDVASGLPEPMARELNSRSWYEHAVAYVDVKWPRASAKHRKGIAESLTGATMTLFATDRGAPPDNVIRRALHTYVFNKSRRDEGPPPEDLAAAVAWAERNTVKLSALADAALIRKVLDGLAVLLKGGAASASTVARKRAVFSGALRYAVELGHLDSHPMEKVSWTAPKNTDEIDRQVVANPKQARALLAAVDATMPELTAFFGCMYYAALRPEEVLHLREDEYERPKRKGGWGWLHLTGATVAVGNGWGDMDGTIEHRALKHRGRNATRDVPAAPALCALLDRHLAEYPAGVNGRMFVTRRGPGGKYRPTAGKPLTNNAYGTAWRKAREKTLTPAQQRSPLARRPYDLRHAAVSLWLNAGVSAPQVAEWAGHSVHVLMKVYAKCIDGQQEAAKRRIENALKDEEQVADDPEGS</sequence>
<dbReference type="Gene3D" id="1.10.443.10">
    <property type="entry name" value="Intergrase catalytic core"/>
    <property type="match status" value="1"/>
</dbReference>
<evidence type="ECO:0000259" key="2">
    <source>
        <dbReference type="PROSITE" id="PS51898"/>
    </source>
</evidence>
<evidence type="ECO:0000313" key="4">
    <source>
        <dbReference type="Proteomes" id="UP001519863"/>
    </source>
</evidence>
<keyword evidence="1" id="KW-0233">DNA recombination</keyword>
<dbReference type="InterPro" id="IPR050090">
    <property type="entry name" value="Tyrosine_recombinase_XerCD"/>
</dbReference>
<accession>A0ABS7AVA0</accession>